<feature type="region of interest" description="Disordered" evidence="1">
    <location>
        <begin position="358"/>
        <end position="413"/>
    </location>
</feature>
<dbReference type="PANTHER" id="PTHR15032">
    <property type="entry name" value="N-ACYL-PHOSPHATIDYLETHANOLAMINE-HYDROLYZING PHOSPHOLIPASE D"/>
    <property type="match status" value="1"/>
</dbReference>
<dbReference type="Gene3D" id="3.60.15.10">
    <property type="entry name" value="Ribonuclease Z/Hydroxyacylglutathione hydrolase-like"/>
    <property type="match status" value="1"/>
</dbReference>
<feature type="domain" description="Metallo-beta-lactamase" evidence="2">
    <location>
        <begin position="131"/>
        <end position="328"/>
    </location>
</feature>
<dbReference type="PROSITE" id="PS51257">
    <property type="entry name" value="PROKAR_LIPOPROTEIN"/>
    <property type="match status" value="1"/>
</dbReference>
<name>A0ABN1KGB3_9BURK</name>
<evidence type="ECO:0000313" key="3">
    <source>
        <dbReference type="EMBL" id="GAA0766051.1"/>
    </source>
</evidence>
<dbReference type="EMBL" id="BAAAEW010000042">
    <property type="protein sequence ID" value="GAA0766051.1"/>
    <property type="molecule type" value="Genomic_DNA"/>
</dbReference>
<dbReference type="RefSeq" id="WP_231010896.1">
    <property type="nucleotide sequence ID" value="NZ_BAAAEW010000042.1"/>
</dbReference>
<dbReference type="SUPFAM" id="SSF56281">
    <property type="entry name" value="Metallo-hydrolase/oxidoreductase"/>
    <property type="match status" value="1"/>
</dbReference>
<dbReference type="Pfam" id="PF12706">
    <property type="entry name" value="Lactamase_B_2"/>
    <property type="match status" value="1"/>
</dbReference>
<proteinExistence type="predicted"/>
<sequence length="413" mass="45331">MVERSAPKRRLWRWLLLAVAGTVVGTVAGLSGCATLDHWGTPHDEAAQADARKAESPQWHDGEFHNPQPMWNNTLKALTGVLFNQTPARAPESPVPVLASDGAALAQPPATGLRVTWFGHSSTLLEIDGQKVLLDPIWSQRPSPVSWAGPQRWFTPPIALDKLPRIDAVLVSHDHYDHLDAPTIQALNARPEPPRFIVPLGIGERLRLWGVPAGRITELDWWQATALGQLQVTATPARHASGRLNPRSNHTLWAGYAFVGPQHKAWYSGDTGLHDTLREIGQRLGPFDLTLIESGQYDADWPDWHLGPEQAVLANQWVGGKVMMPVHWGLFALANHGWTEPAERVLAAARCNGTQVLTPRPGETVQPTLAGGPGHTPWWPQQPWRDAAEKPVRATQTGDPAQRMPQLDCKPGA</sequence>
<dbReference type="Proteomes" id="UP001500279">
    <property type="component" value="Unassembled WGS sequence"/>
</dbReference>
<evidence type="ECO:0000256" key="1">
    <source>
        <dbReference type="SAM" id="MobiDB-lite"/>
    </source>
</evidence>
<feature type="compositionally biased region" description="Basic and acidic residues" evidence="1">
    <location>
        <begin position="44"/>
        <end position="64"/>
    </location>
</feature>
<keyword evidence="4" id="KW-1185">Reference proteome</keyword>
<protein>
    <submittedName>
        <fullName evidence="3">MBL fold metallo-hydrolase</fullName>
    </submittedName>
</protein>
<dbReference type="InterPro" id="IPR001279">
    <property type="entry name" value="Metallo-B-lactamas"/>
</dbReference>
<evidence type="ECO:0000259" key="2">
    <source>
        <dbReference type="Pfam" id="PF12706"/>
    </source>
</evidence>
<dbReference type="InterPro" id="IPR036866">
    <property type="entry name" value="RibonucZ/Hydroxyglut_hydro"/>
</dbReference>
<gene>
    <name evidence="3" type="ORF">GCM10009107_53780</name>
</gene>
<feature type="region of interest" description="Disordered" evidence="1">
    <location>
        <begin position="44"/>
        <end position="66"/>
    </location>
</feature>
<organism evidence="3 4">
    <name type="scientific">Ideonella azotifigens</name>
    <dbReference type="NCBI Taxonomy" id="513160"/>
    <lineage>
        <taxon>Bacteria</taxon>
        <taxon>Pseudomonadati</taxon>
        <taxon>Pseudomonadota</taxon>
        <taxon>Betaproteobacteria</taxon>
        <taxon>Burkholderiales</taxon>
        <taxon>Sphaerotilaceae</taxon>
        <taxon>Ideonella</taxon>
    </lineage>
</organism>
<reference evidence="3 4" key="1">
    <citation type="journal article" date="2019" name="Int. J. Syst. Evol. Microbiol.">
        <title>The Global Catalogue of Microorganisms (GCM) 10K type strain sequencing project: providing services to taxonomists for standard genome sequencing and annotation.</title>
        <authorList>
            <consortium name="The Broad Institute Genomics Platform"/>
            <consortium name="The Broad Institute Genome Sequencing Center for Infectious Disease"/>
            <person name="Wu L."/>
            <person name="Ma J."/>
        </authorList>
    </citation>
    <scope>NUCLEOTIDE SEQUENCE [LARGE SCALE GENOMIC DNA]</scope>
    <source>
        <strain evidence="3 4">JCM 15503</strain>
    </source>
</reference>
<dbReference type="PANTHER" id="PTHR15032:SF4">
    <property type="entry name" value="N-ACYL-PHOSPHATIDYLETHANOLAMINE-HYDROLYZING PHOSPHOLIPASE D"/>
    <property type="match status" value="1"/>
</dbReference>
<accession>A0ABN1KGB3</accession>
<comment type="caution">
    <text evidence="3">The sequence shown here is derived from an EMBL/GenBank/DDBJ whole genome shotgun (WGS) entry which is preliminary data.</text>
</comment>
<evidence type="ECO:0000313" key="4">
    <source>
        <dbReference type="Proteomes" id="UP001500279"/>
    </source>
</evidence>